<keyword evidence="3" id="KW-1185">Reference proteome</keyword>
<dbReference type="KEGG" id="mbak:MSBR3_1797"/>
<name>A0A0E3WW29_METBA</name>
<evidence type="ECO:0000313" key="3">
    <source>
        <dbReference type="Proteomes" id="UP000033066"/>
    </source>
</evidence>
<dbReference type="GeneID" id="24789352"/>
<feature type="region of interest" description="Disordered" evidence="1">
    <location>
        <begin position="1"/>
        <end position="20"/>
    </location>
</feature>
<dbReference type="PATRIC" id="fig|1434107.4.peg.2314"/>
<gene>
    <name evidence="2" type="ORF">MSBR3_1797</name>
</gene>
<proteinExistence type="predicted"/>
<organism evidence="2 3">
    <name type="scientific">Methanosarcina barkeri 3</name>
    <dbReference type="NCBI Taxonomy" id="1434107"/>
    <lineage>
        <taxon>Archaea</taxon>
        <taxon>Methanobacteriati</taxon>
        <taxon>Methanobacteriota</taxon>
        <taxon>Stenosarchaea group</taxon>
        <taxon>Methanomicrobia</taxon>
        <taxon>Methanosarcinales</taxon>
        <taxon>Methanosarcinaceae</taxon>
        <taxon>Methanosarcina</taxon>
    </lineage>
</organism>
<dbReference type="AlphaFoldDB" id="A0A0E3WW29"/>
<dbReference type="OrthoDB" id="71341at2157"/>
<dbReference type="EMBL" id="CP009517">
    <property type="protein sequence ID" value="AKB82375.1"/>
    <property type="molecule type" value="Genomic_DNA"/>
</dbReference>
<reference evidence="2" key="1">
    <citation type="submission" date="2014-07" db="EMBL/GenBank/DDBJ databases">
        <title>Methanogenic archaea and the global carbon cycle.</title>
        <authorList>
            <person name="Henriksen J.R."/>
            <person name="Luke J."/>
            <person name="Reinhart S."/>
            <person name="Benedict M.N."/>
            <person name="Youngblut N.D."/>
            <person name="Metcalf M.E."/>
            <person name="Whitaker R.J."/>
            <person name="Metcalf W.W."/>
        </authorList>
    </citation>
    <scope>NUCLEOTIDE SEQUENCE [LARGE SCALE GENOMIC DNA]</scope>
    <source>
        <strain evidence="2">3</strain>
    </source>
</reference>
<evidence type="ECO:0000256" key="1">
    <source>
        <dbReference type="SAM" id="MobiDB-lite"/>
    </source>
</evidence>
<dbReference type="Proteomes" id="UP000033066">
    <property type="component" value="Chromosome"/>
</dbReference>
<evidence type="ECO:0000313" key="2">
    <source>
        <dbReference type="EMBL" id="AKB82375.1"/>
    </source>
</evidence>
<sequence>MGRNAPTEEKSPITPRDRDITFQRKTDFVVPYVEENINRCRCPQCPVQANSRCAQGEVQSARQALENAPEGEVPDPEDIPGVYCSEGTATCQDLDFDRQCICGSCEVWKEYDLKDASPNNHFCQHGRAT</sequence>
<dbReference type="RefSeq" id="WP_048107819.1">
    <property type="nucleotide sequence ID" value="NZ_CP009517.1"/>
</dbReference>
<dbReference type="HOGENOM" id="CLU_157711_1_0_2"/>
<evidence type="ECO:0008006" key="4">
    <source>
        <dbReference type="Google" id="ProtNLM"/>
    </source>
</evidence>
<accession>A0A0E3WW29</accession>
<protein>
    <recommendedName>
        <fullName evidence="4">DUF2769 domain-containing protein</fullName>
    </recommendedName>
</protein>